<keyword evidence="1" id="KW-0732">Signal</keyword>
<dbReference type="Proteomes" id="UP000541610">
    <property type="component" value="Unassembled WGS sequence"/>
</dbReference>
<dbReference type="AlphaFoldDB" id="A0A7J6N5M0"/>
<organism evidence="2 3">
    <name type="scientific">Perkinsus olseni</name>
    <name type="common">Perkinsus atlanticus</name>
    <dbReference type="NCBI Taxonomy" id="32597"/>
    <lineage>
        <taxon>Eukaryota</taxon>
        <taxon>Sar</taxon>
        <taxon>Alveolata</taxon>
        <taxon>Perkinsozoa</taxon>
        <taxon>Perkinsea</taxon>
        <taxon>Perkinsida</taxon>
        <taxon>Perkinsidae</taxon>
        <taxon>Perkinsus</taxon>
    </lineage>
</organism>
<comment type="caution">
    <text evidence="2">The sequence shown here is derived from an EMBL/GenBank/DDBJ whole genome shotgun (WGS) entry which is preliminary data.</text>
</comment>
<name>A0A7J6N5M0_PEROL</name>
<gene>
    <name evidence="2" type="ORF">FOZ60_015781</name>
</gene>
<accession>A0A7J6N5M0</accession>
<protein>
    <submittedName>
        <fullName evidence="2">Uncharacterized protein</fullName>
    </submittedName>
</protein>
<evidence type="ECO:0000256" key="1">
    <source>
        <dbReference type="SAM" id="SignalP"/>
    </source>
</evidence>
<dbReference type="EMBL" id="JABANP010000802">
    <property type="protein sequence ID" value="KAF4679004.1"/>
    <property type="molecule type" value="Genomic_DNA"/>
</dbReference>
<proteinExistence type="predicted"/>
<feature type="signal peptide" evidence="1">
    <location>
        <begin position="1"/>
        <end position="21"/>
    </location>
</feature>
<evidence type="ECO:0000313" key="3">
    <source>
        <dbReference type="Proteomes" id="UP000541610"/>
    </source>
</evidence>
<evidence type="ECO:0000313" key="2">
    <source>
        <dbReference type="EMBL" id="KAF4679004.1"/>
    </source>
</evidence>
<sequence>MIKPVTTWFIIATLALVTTSAQFTGGYSASAPSSPPSLKMRASVSDGSLLWELERRVGPNVSIAIDFPLKGDSGNYTVDYPDFDRFKRLVTTAFPEVQMLDGDLTDLVPYNEIFFRTLLEGKEVFFFRRALSLVRGTYVYDQGDRFQLTLTISSSVSMTFSCADAIRREQFSDLIVADETFPLSSSRSTNIQFLPAEDADYARFIRDVADSCPGSDLPTGGTPSFCILSYAKYSLPAASRGRNEDLGSRQSRVEALRLDPSLPHDLRLAKDLEAGVCGIL</sequence>
<feature type="chain" id="PRO_5029503878" evidence="1">
    <location>
        <begin position="22"/>
        <end position="280"/>
    </location>
</feature>
<reference evidence="2 3" key="1">
    <citation type="submission" date="2020-04" db="EMBL/GenBank/DDBJ databases">
        <title>Perkinsus olseni comparative genomics.</title>
        <authorList>
            <person name="Bogema D.R."/>
        </authorList>
    </citation>
    <scope>NUCLEOTIDE SEQUENCE [LARGE SCALE GENOMIC DNA]</scope>
    <source>
        <strain evidence="2">00978-12</strain>
    </source>
</reference>